<dbReference type="Proteomes" id="UP000032614">
    <property type="component" value="Chromosome 2"/>
</dbReference>
<reference evidence="1 2" key="1">
    <citation type="journal article" date="2015" name="Genome Announc.">
        <title>Complete genome sequences for 59 burkholderia isolates, both pathogenic and near neighbor.</title>
        <authorList>
            <person name="Johnson S.L."/>
            <person name="Bishop-Lilly K.A."/>
            <person name="Ladner J.T."/>
            <person name="Daligault H.E."/>
            <person name="Davenport K.W."/>
            <person name="Jaissle J."/>
            <person name="Frey K.G."/>
            <person name="Koroleva G.I."/>
            <person name="Bruce D.C."/>
            <person name="Coyne S.R."/>
            <person name="Broomall S.M."/>
            <person name="Li P.E."/>
            <person name="Teshima H."/>
            <person name="Gibbons H.S."/>
            <person name="Palacios G.F."/>
            <person name="Rosenzweig C.N."/>
            <person name="Redden C.L."/>
            <person name="Xu Y."/>
            <person name="Minogue T.D."/>
            <person name="Chain P.S."/>
        </authorList>
    </citation>
    <scope>NUCLEOTIDE SEQUENCE [LARGE SCALE GENOMIC DNA]</scope>
    <source>
        <strain evidence="1 2">ATCC BAA-463</strain>
    </source>
</reference>
<protein>
    <submittedName>
        <fullName evidence="1">Uncharacterized protein</fullName>
    </submittedName>
</protein>
<sequence length="51" mass="5957">MVLGKATLDFHTHRFDIIELGRFRERDIERLRKQAAQFTSGTELCSFASRT</sequence>
<organism evidence="1 2">
    <name type="scientific">Paraburkholderia fungorum</name>
    <dbReference type="NCBI Taxonomy" id="134537"/>
    <lineage>
        <taxon>Bacteria</taxon>
        <taxon>Pseudomonadati</taxon>
        <taxon>Pseudomonadota</taxon>
        <taxon>Betaproteobacteria</taxon>
        <taxon>Burkholderiales</taxon>
        <taxon>Burkholderiaceae</taxon>
        <taxon>Paraburkholderia</taxon>
    </lineage>
</organism>
<gene>
    <name evidence="1" type="ORF">OI25_4858</name>
</gene>
<name>A0AAU8T7Q2_9BURK</name>
<dbReference type="KEGG" id="bfn:OI25_4858"/>
<evidence type="ECO:0000313" key="1">
    <source>
        <dbReference type="EMBL" id="AJZ62413.1"/>
    </source>
</evidence>
<proteinExistence type="predicted"/>
<accession>A0AAU8T7Q2</accession>
<evidence type="ECO:0000313" key="2">
    <source>
        <dbReference type="Proteomes" id="UP000032614"/>
    </source>
</evidence>
<dbReference type="AlphaFoldDB" id="A0AAU8T7Q2"/>
<dbReference type="EMBL" id="CP010027">
    <property type="protein sequence ID" value="AJZ62413.1"/>
    <property type="molecule type" value="Genomic_DNA"/>
</dbReference>